<dbReference type="EMBL" id="PNYA01000033">
    <property type="protein sequence ID" value="PMS15278.1"/>
    <property type="molecule type" value="Genomic_DNA"/>
</dbReference>
<sequence length="101" mass="11330">MNKKLVAAVLGAGIAALAMSKAASAHVDLAVGIGIPAAPVYVAPPEVAYAPPPVAVGYYGGYYGGDGWREREWHRREWREHEWREHEWREHHDRGWGWGRD</sequence>
<proteinExistence type="predicted"/>
<feature type="chain" id="PRO_5014821518" evidence="1">
    <location>
        <begin position="26"/>
        <end position="101"/>
    </location>
</feature>
<evidence type="ECO:0000256" key="1">
    <source>
        <dbReference type="SAM" id="SignalP"/>
    </source>
</evidence>
<accession>A0A2N7VDP7</accession>
<comment type="caution">
    <text evidence="2">The sequence shown here is derived from an EMBL/GenBank/DDBJ whole genome shotgun (WGS) entry which is preliminary data.</text>
</comment>
<keyword evidence="1" id="KW-0732">Signal</keyword>
<dbReference type="AlphaFoldDB" id="A0A2N7VDP7"/>
<organism evidence="2 3">
    <name type="scientific">Trinickia dabaoshanensis</name>
    <dbReference type="NCBI Taxonomy" id="564714"/>
    <lineage>
        <taxon>Bacteria</taxon>
        <taxon>Pseudomonadati</taxon>
        <taxon>Pseudomonadota</taxon>
        <taxon>Betaproteobacteria</taxon>
        <taxon>Burkholderiales</taxon>
        <taxon>Burkholderiaceae</taxon>
        <taxon>Trinickia</taxon>
    </lineage>
</organism>
<dbReference type="RefSeq" id="WP_102648643.1">
    <property type="nucleotide sequence ID" value="NZ_PNYA01000033.1"/>
</dbReference>
<evidence type="ECO:0000313" key="2">
    <source>
        <dbReference type="EMBL" id="PMS15278.1"/>
    </source>
</evidence>
<evidence type="ECO:0000313" key="3">
    <source>
        <dbReference type="Proteomes" id="UP000235616"/>
    </source>
</evidence>
<name>A0A2N7VDP7_9BURK</name>
<dbReference type="Proteomes" id="UP000235616">
    <property type="component" value="Unassembled WGS sequence"/>
</dbReference>
<protein>
    <submittedName>
        <fullName evidence="2">Uncharacterized protein</fullName>
    </submittedName>
</protein>
<gene>
    <name evidence="2" type="ORF">C0Z18_27715</name>
</gene>
<feature type="signal peptide" evidence="1">
    <location>
        <begin position="1"/>
        <end position="25"/>
    </location>
</feature>
<reference evidence="2 3" key="1">
    <citation type="submission" date="2018-01" db="EMBL/GenBank/DDBJ databases">
        <title>Whole genome analyses suggest that Burkholderia sensu lato contains two further novel genera in the rhizoxinica-symbiotica group Mycetohabitans gen. nov., and Trinickia gen. nov.: implications for the evolution of diazotrophy and nodulation in the Burkholderiaceae.</title>
        <authorList>
            <person name="Estrada-de los Santos P."/>
            <person name="Palmer M."/>
            <person name="Chavez-Ramirez B."/>
            <person name="Beukes C."/>
            <person name="Steenkamp E.T."/>
            <person name="Hirsch A.M."/>
            <person name="Manyaka P."/>
            <person name="Maluk M."/>
            <person name="Lafos M."/>
            <person name="Crook M."/>
            <person name="Gross E."/>
            <person name="Simon M.F."/>
            <person name="Bueno dos Reis Junior F."/>
            <person name="Poole P.S."/>
            <person name="Venter S.N."/>
            <person name="James E.K."/>
        </authorList>
    </citation>
    <scope>NUCLEOTIDE SEQUENCE [LARGE SCALE GENOMIC DNA]</scope>
    <source>
        <strain evidence="2 3">GIMN1.004</strain>
    </source>
</reference>
<keyword evidence="3" id="KW-1185">Reference proteome</keyword>